<evidence type="ECO:0000313" key="4">
    <source>
        <dbReference type="Proteomes" id="UP000245489"/>
    </source>
</evidence>
<comment type="similarity">
    <text evidence="1">Belongs to the glycosyl hydrolase 13 family.</text>
</comment>
<feature type="domain" description="Glycosyl hydrolase family 13 catalytic" evidence="2">
    <location>
        <begin position="154"/>
        <end position="502"/>
    </location>
</feature>
<dbReference type="SMART" id="SM00642">
    <property type="entry name" value="Aamy"/>
    <property type="match status" value="1"/>
</dbReference>
<comment type="caution">
    <text evidence="3">The sequence shown here is derived from an EMBL/GenBank/DDBJ whole genome shotgun (WGS) entry which is preliminary data.</text>
</comment>
<evidence type="ECO:0000259" key="2">
    <source>
        <dbReference type="SMART" id="SM00642"/>
    </source>
</evidence>
<dbReference type="EMBL" id="QGGO01000010">
    <property type="protein sequence ID" value="PWK26681.1"/>
    <property type="molecule type" value="Genomic_DNA"/>
</dbReference>
<protein>
    <submittedName>
        <fullName evidence="3">Alpha amylase catalytic subunit</fullName>
    </submittedName>
</protein>
<dbReference type="InterPro" id="IPR014756">
    <property type="entry name" value="Ig_E-set"/>
</dbReference>
<dbReference type="Proteomes" id="UP000245489">
    <property type="component" value="Unassembled WGS sequence"/>
</dbReference>
<keyword evidence="4" id="KW-1185">Reference proteome</keyword>
<dbReference type="Pfam" id="PF00128">
    <property type="entry name" value="Alpha-amylase"/>
    <property type="match status" value="1"/>
</dbReference>
<dbReference type="GO" id="GO:0005975">
    <property type="term" value="P:carbohydrate metabolic process"/>
    <property type="evidence" value="ECO:0007669"/>
    <property type="project" value="InterPro"/>
</dbReference>
<dbReference type="RefSeq" id="WP_109742927.1">
    <property type="nucleotide sequence ID" value="NZ_QGGO01000010.1"/>
</dbReference>
<evidence type="ECO:0000256" key="1">
    <source>
        <dbReference type="ARBA" id="ARBA00008061"/>
    </source>
</evidence>
<dbReference type="SUPFAM" id="SSF51445">
    <property type="entry name" value="(Trans)glycosidases"/>
    <property type="match status" value="1"/>
</dbReference>
<gene>
    <name evidence="3" type="ORF">LV89_02190</name>
</gene>
<evidence type="ECO:0000313" key="3">
    <source>
        <dbReference type="EMBL" id="PWK26681.1"/>
    </source>
</evidence>
<dbReference type="PANTHER" id="PTHR43002">
    <property type="entry name" value="GLYCOGEN DEBRANCHING ENZYME"/>
    <property type="match status" value="1"/>
</dbReference>
<dbReference type="InterPro" id="IPR006047">
    <property type="entry name" value="GH13_cat_dom"/>
</dbReference>
<organism evidence="3 4">
    <name type="scientific">Arcicella aurantiaca</name>
    <dbReference type="NCBI Taxonomy" id="591202"/>
    <lineage>
        <taxon>Bacteria</taxon>
        <taxon>Pseudomonadati</taxon>
        <taxon>Bacteroidota</taxon>
        <taxon>Cytophagia</taxon>
        <taxon>Cytophagales</taxon>
        <taxon>Flectobacillaceae</taxon>
        <taxon>Arcicella</taxon>
    </lineage>
</organism>
<dbReference type="CDD" id="cd11350">
    <property type="entry name" value="AmyAc_4"/>
    <property type="match status" value="1"/>
</dbReference>
<sequence length="604" mass="69644">MKPSPIIEALPTGIQDGINYISDTKVILVLFAPKKEFVYAIGDFNNWQADTQSLMKCTPDRNRYWLEIDGLTKGEEYAFQYLINGKLAVGDPYCEKILDPNNDKWISPSVYPNLKVLPSNVTTIASVFQTGQTPYTWKITNFKRPAQSNLVIYELHIRDFDKDGSYQNVIDRMEYFKNLGVNCIELMPIAEFSNNDSWGYNPIYHLAPDKAYGTKDDLKRFIDVCHENGIAVILDVVYNQADYEFPYVKMYWDGNKPSADSPFFNQRAKHPYNVFSDFNHESQATKDYVNRANEFWLKEYKIDGYRFDLAKGFTQKVTTNDSKFRLYDKGRVNIWKEYYNKIRSYDKDAYVILELFSEDKEEQVFTDMGMMVWANQNGDARNAVKGFPSDFTRYSYQSRGFKSPSAVGYMESHDEERVVYDTINSRSSVFSFPTILERVKAAAAIFLTIPGPKMIWQFGELGYDVAIDQNGRTGRKPIRWEYFENPDRLKLYKVFAALIKIKTTLEIAQSTDFQLDLAGFVKKVVLNGANNHLIVVANLDVNDHLVSDIFPTIGTWYDYFTGNITEVSDINFAFNLKAGEFHIYTSTPLPKPDDNLVTWKALGK</sequence>
<proteinExistence type="inferred from homology"/>
<dbReference type="OrthoDB" id="9761875at2"/>
<dbReference type="SUPFAM" id="SSF81296">
    <property type="entry name" value="E set domains"/>
    <property type="match status" value="1"/>
</dbReference>
<dbReference type="Gene3D" id="3.20.20.80">
    <property type="entry name" value="Glycosidases"/>
    <property type="match status" value="1"/>
</dbReference>
<accession>A0A316E7I9</accession>
<dbReference type="Gene3D" id="2.60.40.10">
    <property type="entry name" value="Immunoglobulins"/>
    <property type="match status" value="1"/>
</dbReference>
<dbReference type="AlphaFoldDB" id="A0A316E7I9"/>
<name>A0A316E7I9_9BACT</name>
<dbReference type="InterPro" id="IPR013783">
    <property type="entry name" value="Ig-like_fold"/>
</dbReference>
<reference evidence="3 4" key="1">
    <citation type="submission" date="2018-05" db="EMBL/GenBank/DDBJ databases">
        <title>Genomic Encyclopedia of Archaeal and Bacterial Type Strains, Phase II (KMG-II): from individual species to whole genera.</title>
        <authorList>
            <person name="Goeker M."/>
        </authorList>
    </citation>
    <scope>NUCLEOTIDE SEQUENCE [LARGE SCALE GENOMIC DNA]</scope>
    <source>
        <strain evidence="3 4">DSM 22214</strain>
    </source>
</reference>
<dbReference type="InterPro" id="IPR017853">
    <property type="entry name" value="GH"/>
</dbReference>